<feature type="modified residue" description="4-aspartylphosphate" evidence="2">
    <location>
        <position position="51"/>
    </location>
</feature>
<dbReference type="InterPro" id="IPR001789">
    <property type="entry name" value="Sig_transdc_resp-reg_receiver"/>
</dbReference>
<gene>
    <name evidence="4" type="ORF">A2557_06760</name>
</gene>
<dbReference type="Pfam" id="PF00072">
    <property type="entry name" value="Response_reg"/>
    <property type="match status" value="1"/>
</dbReference>
<evidence type="ECO:0000259" key="3">
    <source>
        <dbReference type="PROSITE" id="PS50110"/>
    </source>
</evidence>
<dbReference type="PANTHER" id="PTHR43547:SF2">
    <property type="entry name" value="HYBRID SIGNAL TRANSDUCTION HISTIDINE KINASE C"/>
    <property type="match status" value="1"/>
</dbReference>
<sequence>MKVLVIEDNPSSMLVAKSILESQGHLVLTAFDAKLGMSLAKSEHPNLIIMDLELPDVDGFEATRTLKADQQTAHIPVMALTACAMPEDKKKAVLAGCDSYLSKPFRLEPFLAQVNGFEP</sequence>
<comment type="caution">
    <text evidence="4">The sequence shown here is derived from an EMBL/GenBank/DDBJ whole genome shotgun (WGS) entry which is preliminary data.</text>
</comment>
<evidence type="ECO:0000313" key="4">
    <source>
        <dbReference type="EMBL" id="OGH04684.1"/>
    </source>
</evidence>
<proteinExistence type="predicted"/>
<organism evidence="4 5">
    <name type="scientific">Candidatus Lambdaproteobacteria bacterium RIFOXYD2_FULL_56_26</name>
    <dbReference type="NCBI Taxonomy" id="1817773"/>
    <lineage>
        <taxon>Bacteria</taxon>
        <taxon>Pseudomonadati</taxon>
        <taxon>Pseudomonadota</taxon>
        <taxon>Candidatus Lambdaproteobacteria</taxon>
    </lineage>
</organism>
<protein>
    <recommendedName>
        <fullName evidence="3">Response regulatory domain-containing protein</fullName>
    </recommendedName>
</protein>
<keyword evidence="1 2" id="KW-0597">Phosphoprotein</keyword>
<reference evidence="4 5" key="1">
    <citation type="journal article" date="2016" name="Nat. Commun.">
        <title>Thousands of microbial genomes shed light on interconnected biogeochemical processes in an aquifer system.</title>
        <authorList>
            <person name="Anantharaman K."/>
            <person name="Brown C.T."/>
            <person name="Hug L.A."/>
            <person name="Sharon I."/>
            <person name="Castelle C.J."/>
            <person name="Probst A.J."/>
            <person name="Thomas B.C."/>
            <person name="Singh A."/>
            <person name="Wilkins M.J."/>
            <person name="Karaoz U."/>
            <person name="Brodie E.L."/>
            <person name="Williams K.H."/>
            <person name="Hubbard S.S."/>
            <person name="Banfield J.F."/>
        </authorList>
    </citation>
    <scope>NUCLEOTIDE SEQUENCE [LARGE SCALE GENOMIC DNA]</scope>
</reference>
<evidence type="ECO:0000256" key="1">
    <source>
        <dbReference type="ARBA" id="ARBA00022553"/>
    </source>
</evidence>
<dbReference type="EMBL" id="MFNF01000001">
    <property type="protein sequence ID" value="OGH04684.1"/>
    <property type="molecule type" value="Genomic_DNA"/>
</dbReference>
<evidence type="ECO:0000256" key="2">
    <source>
        <dbReference type="PROSITE-ProRule" id="PRU00169"/>
    </source>
</evidence>
<evidence type="ECO:0000313" key="5">
    <source>
        <dbReference type="Proteomes" id="UP000177583"/>
    </source>
</evidence>
<accession>A0A1F6H310</accession>
<dbReference type="PANTHER" id="PTHR43547">
    <property type="entry name" value="TWO-COMPONENT HISTIDINE KINASE"/>
    <property type="match status" value="1"/>
</dbReference>
<dbReference type="Gene3D" id="3.40.50.2300">
    <property type="match status" value="1"/>
</dbReference>
<feature type="domain" description="Response regulatory" evidence="3">
    <location>
        <begin position="2"/>
        <end position="118"/>
    </location>
</feature>
<name>A0A1F6H310_9PROT</name>
<dbReference type="GO" id="GO:0000155">
    <property type="term" value="F:phosphorelay sensor kinase activity"/>
    <property type="evidence" value="ECO:0007669"/>
    <property type="project" value="TreeGrafter"/>
</dbReference>
<dbReference type="SMART" id="SM00448">
    <property type="entry name" value="REC"/>
    <property type="match status" value="1"/>
</dbReference>
<dbReference type="SUPFAM" id="SSF52172">
    <property type="entry name" value="CheY-like"/>
    <property type="match status" value="1"/>
</dbReference>
<dbReference type="InterPro" id="IPR011006">
    <property type="entry name" value="CheY-like_superfamily"/>
</dbReference>
<dbReference type="PROSITE" id="PS50110">
    <property type="entry name" value="RESPONSE_REGULATORY"/>
    <property type="match status" value="1"/>
</dbReference>
<dbReference type="Proteomes" id="UP000177583">
    <property type="component" value="Unassembled WGS sequence"/>
</dbReference>
<dbReference type="AlphaFoldDB" id="A0A1F6H310"/>